<dbReference type="PANTHER" id="PTHR33308:SF9">
    <property type="entry name" value="PEPTIDOGLYCAN HYDROLASE FLGJ"/>
    <property type="match status" value="1"/>
</dbReference>
<dbReference type="PROSITE" id="PS50175">
    <property type="entry name" value="ASP_PROT_RETROV"/>
    <property type="match status" value="1"/>
</dbReference>
<feature type="domain" description="Peptidase A2" evidence="2">
    <location>
        <begin position="398"/>
        <end position="434"/>
    </location>
</feature>
<dbReference type="SMART" id="SM00047">
    <property type="entry name" value="LYZ2"/>
    <property type="match status" value="1"/>
</dbReference>
<evidence type="ECO:0000259" key="2">
    <source>
        <dbReference type="PROSITE" id="PS50175"/>
    </source>
</evidence>
<dbReference type="InterPro" id="IPR051056">
    <property type="entry name" value="Glycosyl_Hydrolase_73"/>
</dbReference>
<dbReference type="PRINTS" id="PR01002">
    <property type="entry name" value="FLGFLGJ"/>
</dbReference>
<dbReference type="Gene3D" id="4.10.80.30">
    <property type="entry name" value="DNA polymerase, domain 6"/>
    <property type="match status" value="1"/>
</dbReference>
<proteinExistence type="predicted"/>
<evidence type="ECO:0000313" key="3">
    <source>
        <dbReference type="EMBL" id="WAH38627.1"/>
    </source>
</evidence>
<accession>A0ABY6Z722</accession>
<evidence type="ECO:0000313" key="4">
    <source>
        <dbReference type="Proteomes" id="UP001164803"/>
    </source>
</evidence>
<dbReference type="EMBL" id="CP104064">
    <property type="protein sequence ID" value="WAH38627.1"/>
    <property type="molecule type" value="Genomic_DNA"/>
</dbReference>
<dbReference type="RefSeq" id="WP_268046215.1">
    <property type="nucleotide sequence ID" value="NZ_CP104064.1"/>
</dbReference>
<dbReference type="InterPro" id="IPR001995">
    <property type="entry name" value="Peptidase_A2_cat"/>
</dbReference>
<dbReference type="Gene3D" id="2.40.70.10">
    <property type="entry name" value="Acid Proteases"/>
    <property type="match status" value="1"/>
</dbReference>
<dbReference type="InterPro" id="IPR002901">
    <property type="entry name" value="MGlyc_endo_b_GlcNAc-like_dom"/>
</dbReference>
<protein>
    <submittedName>
        <fullName evidence="3">Glucosaminidase domain-containing protein</fullName>
    </submittedName>
</protein>
<keyword evidence="1" id="KW-0378">Hydrolase</keyword>
<dbReference type="SUPFAM" id="SSF50630">
    <property type="entry name" value="Acid proteases"/>
    <property type="match status" value="1"/>
</dbReference>
<dbReference type="PANTHER" id="PTHR33308">
    <property type="entry name" value="PEPTIDOGLYCAN HYDROLASE FLGJ"/>
    <property type="match status" value="1"/>
</dbReference>
<dbReference type="Gene3D" id="1.10.530.10">
    <property type="match status" value="1"/>
</dbReference>
<dbReference type="Pfam" id="PF01832">
    <property type="entry name" value="Glucosaminidase"/>
    <property type="match status" value="1"/>
</dbReference>
<reference evidence="3" key="1">
    <citation type="submission" date="2022-08" db="EMBL/GenBank/DDBJ databases">
        <title>Alicyclobacillus dauci DSM2870, complete genome.</title>
        <authorList>
            <person name="Wang Q."/>
            <person name="Cai R."/>
            <person name="Wang Z."/>
        </authorList>
    </citation>
    <scope>NUCLEOTIDE SEQUENCE</scope>
    <source>
        <strain evidence="3">DSM 28700</strain>
    </source>
</reference>
<dbReference type="InterPro" id="IPR021109">
    <property type="entry name" value="Peptidase_aspartic_dom_sf"/>
</dbReference>
<gene>
    <name evidence="3" type="ORF">NZD86_09155</name>
</gene>
<dbReference type="Proteomes" id="UP001164803">
    <property type="component" value="Chromosome"/>
</dbReference>
<sequence length="494" mass="53489">MTPQQFISAIAPSAVAFMRAHKISAALIIAQGALESGWGKTAQAMGNNLFGIKADSSWSGPITMQQTKEFVQGQWQTITAKFRAYPSTQACLEDHDGFLLQPRYRNLIGADYATACRLIGAVDGYATDPNYGSQLLEIIKEYDLAKYDKEATQVTYQSAKARVNGKDVLAVGVNDVTYLIWTVARDTGCNLTKVAPGDVEIDSKKPPQVFDGKNTYVEWSAIPTIDPHPIKDANGVWQFKTKASTPAQPTAPTPSEPDPVPVTHDYQIVVTQPSTAIAGRWALTTIQTLDNGKPLGNQIITVAENGVQVARDYTDAIGGYEWQINETTNKTDSITVTWVDPDGKTHTVTNSTQFQVPAVTPTPLPSDDSIVVQFPLLPTSDVSNAILFTAQSTTGGSTTFQLDTGAFELMLNEADAKLFNAPNLGATAVQGVGGQSQAYYSQVDVVINGVTFKGIKCVVDPDFTGNSLFGYQFFIDNKYELLVSQKHNTVTFCK</sequence>
<evidence type="ECO:0000256" key="1">
    <source>
        <dbReference type="ARBA" id="ARBA00022801"/>
    </source>
</evidence>
<organism evidence="3 4">
    <name type="scientific">Alicyclobacillus dauci</name>
    <dbReference type="NCBI Taxonomy" id="1475485"/>
    <lineage>
        <taxon>Bacteria</taxon>
        <taxon>Bacillati</taxon>
        <taxon>Bacillota</taxon>
        <taxon>Bacilli</taxon>
        <taxon>Bacillales</taxon>
        <taxon>Alicyclobacillaceae</taxon>
        <taxon>Alicyclobacillus</taxon>
    </lineage>
</organism>
<name>A0ABY6Z722_9BACL</name>
<keyword evidence="4" id="KW-1185">Reference proteome</keyword>